<dbReference type="AlphaFoldDB" id="A0AA96F567"/>
<dbReference type="RefSeq" id="WP_313497285.1">
    <property type="nucleotide sequence ID" value="NZ_CP134879.1"/>
</dbReference>
<dbReference type="EMBL" id="CP134880">
    <property type="protein sequence ID" value="WNM26792.1"/>
    <property type="molecule type" value="Genomic_DNA"/>
</dbReference>
<organism evidence="2 4">
    <name type="scientific">Demequina capsici</name>
    <dbReference type="NCBI Taxonomy" id="3075620"/>
    <lineage>
        <taxon>Bacteria</taxon>
        <taxon>Bacillati</taxon>
        <taxon>Actinomycetota</taxon>
        <taxon>Actinomycetes</taxon>
        <taxon>Micrococcales</taxon>
        <taxon>Demequinaceae</taxon>
        <taxon>Demequina</taxon>
    </lineage>
</organism>
<proteinExistence type="predicted"/>
<evidence type="ECO:0000313" key="2">
    <source>
        <dbReference type="EMBL" id="WNM23964.1"/>
    </source>
</evidence>
<accession>A0AA96F567</accession>
<accession>A0AA96FC83</accession>
<sequence length="90" mass="9043">MSQVPDTPQTSEPVAVATLIGMAVAVALALVVGPRLAVLLMAAACVAGAVARVVLPVDRAFSVRRRAIDVGMMVAFAAGLTFLGLTAPLG</sequence>
<gene>
    <name evidence="2" type="ORF">RN606_11435</name>
    <name evidence="3" type="ORF">RN607_11375</name>
</gene>
<evidence type="ECO:0000313" key="3">
    <source>
        <dbReference type="EMBL" id="WNM26792.1"/>
    </source>
</evidence>
<dbReference type="Pfam" id="PF11222">
    <property type="entry name" value="DUF3017"/>
    <property type="match status" value="1"/>
</dbReference>
<dbReference type="KEGG" id="dcp:RN607_11375"/>
<evidence type="ECO:0000313" key="4">
    <source>
        <dbReference type="Proteomes" id="UP001304125"/>
    </source>
</evidence>
<dbReference type="InterPro" id="IPR021385">
    <property type="entry name" value="DUF3017"/>
</dbReference>
<keyword evidence="4" id="KW-1185">Reference proteome</keyword>
<feature type="transmembrane region" description="Helical" evidence="1">
    <location>
        <begin position="12"/>
        <end position="30"/>
    </location>
</feature>
<dbReference type="Proteomes" id="UP001303408">
    <property type="component" value="Chromosome"/>
</dbReference>
<keyword evidence="1" id="KW-1133">Transmembrane helix</keyword>
<keyword evidence="1" id="KW-0472">Membrane</keyword>
<evidence type="ECO:0000256" key="1">
    <source>
        <dbReference type="SAM" id="Phobius"/>
    </source>
</evidence>
<name>A0AA96F567_9MICO</name>
<dbReference type="Proteomes" id="UP001304125">
    <property type="component" value="Chromosome"/>
</dbReference>
<reference evidence="2 4" key="1">
    <citation type="submission" date="2023-09" db="EMBL/GenBank/DDBJ databases">
        <title>Demequina sp. a novel bacteria isolated from Capsicum annuum.</title>
        <authorList>
            <person name="Humaira Z."/>
            <person name="Lee J."/>
            <person name="Cho D."/>
        </authorList>
    </citation>
    <scope>NUCLEOTIDE SEQUENCE [LARGE SCALE GENOMIC DNA]</scope>
    <source>
        <strain evidence="2 4">OYTSA14</strain>
        <strain evidence="3">PMTSA13</strain>
    </source>
</reference>
<feature type="transmembrane region" description="Helical" evidence="1">
    <location>
        <begin position="67"/>
        <end position="87"/>
    </location>
</feature>
<feature type="transmembrane region" description="Helical" evidence="1">
    <location>
        <begin position="36"/>
        <end position="55"/>
    </location>
</feature>
<keyword evidence="1" id="KW-0812">Transmembrane</keyword>
<protein>
    <submittedName>
        <fullName evidence="2">DUF3017 domain-containing protein</fullName>
    </submittedName>
</protein>
<dbReference type="EMBL" id="CP134879">
    <property type="protein sequence ID" value="WNM23964.1"/>
    <property type="molecule type" value="Genomic_DNA"/>
</dbReference>